<dbReference type="PROSITE" id="PS50995">
    <property type="entry name" value="HTH_MARR_2"/>
    <property type="match status" value="1"/>
</dbReference>
<dbReference type="InterPro" id="IPR036390">
    <property type="entry name" value="WH_DNA-bd_sf"/>
</dbReference>
<dbReference type="Pfam" id="PF01047">
    <property type="entry name" value="MarR"/>
    <property type="match status" value="1"/>
</dbReference>
<evidence type="ECO:0000256" key="3">
    <source>
        <dbReference type="ARBA" id="ARBA00023163"/>
    </source>
</evidence>
<dbReference type="GO" id="GO:0003700">
    <property type="term" value="F:DNA-binding transcription factor activity"/>
    <property type="evidence" value="ECO:0007669"/>
    <property type="project" value="InterPro"/>
</dbReference>
<evidence type="ECO:0000313" key="5">
    <source>
        <dbReference type="EMBL" id="KIE41739.1"/>
    </source>
</evidence>
<dbReference type="InterPro" id="IPR036388">
    <property type="entry name" value="WH-like_DNA-bd_sf"/>
</dbReference>
<evidence type="ECO:0000313" key="6">
    <source>
        <dbReference type="Proteomes" id="UP000031433"/>
    </source>
</evidence>
<keyword evidence="2" id="KW-0238">DNA-binding</keyword>
<proteinExistence type="predicted"/>
<sequence>MKTTDELIADVTDNLRRVFQVVNEHSKRAMRETGLTGPQLWAIKVVAGHGPLRVSDLARRLYLHNATVVGIIDRLEARGLVQRTRSREDRRVVMVDLTEEGKDLVARAPEVAQGLLVSGLETIPREKLETISEGFQLMVSILGAQNLPPQLIFSSEVNRARARGARKGRTDTA</sequence>
<accession>A0A0C1TLJ5</accession>
<dbReference type="Gene3D" id="1.10.10.10">
    <property type="entry name" value="Winged helix-like DNA-binding domain superfamily/Winged helix DNA-binding domain"/>
    <property type="match status" value="1"/>
</dbReference>
<dbReference type="AlphaFoldDB" id="A0A0C1TLJ5"/>
<dbReference type="SUPFAM" id="SSF46785">
    <property type="entry name" value="Winged helix' DNA-binding domain"/>
    <property type="match status" value="1"/>
</dbReference>
<organism evidence="5 6">
    <name type="scientific">Geobacter soli</name>
    <dbReference type="NCBI Taxonomy" id="1510391"/>
    <lineage>
        <taxon>Bacteria</taxon>
        <taxon>Pseudomonadati</taxon>
        <taxon>Thermodesulfobacteriota</taxon>
        <taxon>Desulfuromonadia</taxon>
        <taxon>Geobacterales</taxon>
        <taxon>Geobacteraceae</taxon>
        <taxon>Geobacter</taxon>
    </lineage>
</organism>
<evidence type="ECO:0000256" key="2">
    <source>
        <dbReference type="ARBA" id="ARBA00023125"/>
    </source>
</evidence>
<dbReference type="InterPro" id="IPR023187">
    <property type="entry name" value="Tscrpt_reg_MarR-type_CS"/>
</dbReference>
<comment type="caution">
    <text evidence="5">The sequence shown here is derived from an EMBL/GenBank/DDBJ whole genome shotgun (WGS) entry which is preliminary data.</text>
</comment>
<evidence type="ECO:0000259" key="4">
    <source>
        <dbReference type="PROSITE" id="PS50995"/>
    </source>
</evidence>
<dbReference type="PRINTS" id="PR00598">
    <property type="entry name" value="HTHMARR"/>
</dbReference>
<dbReference type="InterPro" id="IPR000835">
    <property type="entry name" value="HTH_MarR-typ"/>
</dbReference>
<name>A0A0C1TLJ5_9BACT</name>
<dbReference type="EMBL" id="JXBL01000001">
    <property type="protein sequence ID" value="KIE41739.1"/>
    <property type="molecule type" value="Genomic_DNA"/>
</dbReference>
<dbReference type="PROSITE" id="PS01117">
    <property type="entry name" value="HTH_MARR_1"/>
    <property type="match status" value="1"/>
</dbReference>
<dbReference type="GO" id="GO:0003677">
    <property type="term" value="F:DNA binding"/>
    <property type="evidence" value="ECO:0007669"/>
    <property type="project" value="UniProtKB-KW"/>
</dbReference>
<reference evidence="5 6" key="1">
    <citation type="submission" date="2015-01" db="EMBL/GenBank/DDBJ databases">
        <title>Genome sequence of the anaerobic bacterium Geobacter soli GSS01, a dissimilatory Fe(III) reducer from soil.</title>
        <authorList>
            <person name="Yang G."/>
            <person name="Zhou S."/>
        </authorList>
    </citation>
    <scope>NUCLEOTIDE SEQUENCE [LARGE SCALE GENOMIC DNA]</scope>
    <source>
        <strain evidence="5 6">GSS01</strain>
    </source>
</reference>
<protein>
    <submittedName>
        <fullName evidence="5">MarR family transcriptional regulator</fullName>
    </submittedName>
</protein>
<dbReference type="PANTHER" id="PTHR42756:SF1">
    <property type="entry name" value="TRANSCRIPTIONAL REPRESSOR OF EMRAB OPERON"/>
    <property type="match status" value="1"/>
</dbReference>
<keyword evidence="6" id="KW-1185">Reference proteome</keyword>
<keyword evidence="3" id="KW-0804">Transcription</keyword>
<dbReference type="Proteomes" id="UP000031433">
    <property type="component" value="Unassembled WGS sequence"/>
</dbReference>
<feature type="domain" description="HTH marR-type" evidence="4">
    <location>
        <begin position="8"/>
        <end position="140"/>
    </location>
</feature>
<dbReference type="SMART" id="SM00347">
    <property type="entry name" value="HTH_MARR"/>
    <property type="match status" value="1"/>
</dbReference>
<gene>
    <name evidence="5" type="ORF">SE37_03395</name>
</gene>
<dbReference type="RefSeq" id="WP_039643647.1">
    <property type="nucleotide sequence ID" value="NZ_JXBL01000001.1"/>
</dbReference>
<keyword evidence="1" id="KW-0805">Transcription regulation</keyword>
<evidence type="ECO:0000256" key="1">
    <source>
        <dbReference type="ARBA" id="ARBA00023015"/>
    </source>
</evidence>
<dbReference type="PANTHER" id="PTHR42756">
    <property type="entry name" value="TRANSCRIPTIONAL REGULATOR, MARR"/>
    <property type="match status" value="1"/>
</dbReference>